<dbReference type="GO" id="GO:0006310">
    <property type="term" value="P:DNA recombination"/>
    <property type="evidence" value="ECO:0007669"/>
    <property type="project" value="UniProtKB-UniRule"/>
</dbReference>
<dbReference type="STRING" id="313595.P700755_001979"/>
<proteinExistence type="inferred from homology"/>
<dbReference type="HAMAP" id="MF_00201">
    <property type="entry name" value="RecO"/>
    <property type="match status" value="1"/>
</dbReference>
<dbReference type="Gene3D" id="2.40.50.140">
    <property type="entry name" value="Nucleic acid-binding proteins"/>
    <property type="match status" value="1"/>
</dbReference>
<dbReference type="GO" id="GO:0043590">
    <property type="term" value="C:bacterial nucleoid"/>
    <property type="evidence" value="ECO:0007669"/>
    <property type="project" value="TreeGrafter"/>
</dbReference>
<dbReference type="eggNOG" id="COG1381">
    <property type="taxonomic scope" value="Bacteria"/>
</dbReference>
<keyword evidence="5 7" id="KW-0234">DNA repair</keyword>
<evidence type="ECO:0000256" key="5">
    <source>
        <dbReference type="ARBA" id="ARBA00023204"/>
    </source>
</evidence>
<keyword evidence="10" id="KW-1185">Reference proteome</keyword>
<dbReference type="OrthoDB" id="9789152at2"/>
<dbReference type="Pfam" id="PF02565">
    <property type="entry name" value="RecO_C"/>
    <property type="match status" value="1"/>
</dbReference>
<evidence type="ECO:0000256" key="4">
    <source>
        <dbReference type="ARBA" id="ARBA00023172"/>
    </source>
</evidence>
<reference evidence="9" key="1">
    <citation type="submission" date="2006-03" db="EMBL/GenBank/DDBJ databases">
        <authorList>
            <person name="Bowman J."/>
            <person name="Ferriera S."/>
            <person name="Johnson J."/>
            <person name="Kravitz S."/>
            <person name="Halpern A."/>
            <person name="Remington K."/>
            <person name="Beeson K."/>
            <person name="Tran B."/>
            <person name="Rogers Y.-H."/>
            <person name="Friedman R."/>
            <person name="Venter J.C."/>
        </authorList>
    </citation>
    <scope>NUCLEOTIDE SEQUENCE [LARGE SCALE GENOMIC DNA]</scope>
    <source>
        <strain evidence="9">ATCC 700755</strain>
    </source>
</reference>
<dbReference type="GO" id="GO:0006302">
    <property type="term" value="P:double-strand break repair"/>
    <property type="evidence" value="ECO:0007669"/>
    <property type="project" value="TreeGrafter"/>
</dbReference>
<dbReference type="RefSeq" id="WP_015024362.1">
    <property type="nucleotide sequence ID" value="NC_018721.1"/>
</dbReference>
<evidence type="ECO:0000256" key="7">
    <source>
        <dbReference type="HAMAP-Rule" id="MF_00201"/>
    </source>
</evidence>
<evidence type="ECO:0000313" key="9">
    <source>
        <dbReference type="EMBL" id="AFU68776.1"/>
    </source>
</evidence>
<dbReference type="KEGG" id="ptq:P700755_001979"/>
<dbReference type="InterPro" id="IPR022572">
    <property type="entry name" value="DNA_rep/recomb_RecO_N"/>
</dbReference>
<dbReference type="Pfam" id="PF11967">
    <property type="entry name" value="RecO_N"/>
    <property type="match status" value="1"/>
</dbReference>
<dbReference type="PANTHER" id="PTHR33991:SF1">
    <property type="entry name" value="DNA REPAIR PROTEIN RECO"/>
    <property type="match status" value="1"/>
</dbReference>
<keyword evidence="4 7" id="KW-0233">DNA recombination</keyword>
<reference evidence="9" key="2">
    <citation type="submission" date="2012-09" db="EMBL/GenBank/DDBJ databases">
        <title>The complete sequence of Psychroflexus torquis an extreme psychrophile from sea-ice that is stimulated by light.</title>
        <authorList>
            <person name="Feng S."/>
            <person name="Powell S.M."/>
            <person name="Bowman J.P."/>
        </authorList>
    </citation>
    <scope>NUCLEOTIDE SEQUENCE [LARGE SCALE GENOMIC DNA]</scope>
    <source>
        <strain evidence="9">ATCC 700755</strain>
    </source>
</reference>
<dbReference type="HOGENOM" id="CLU_087596_1_0_10"/>
<evidence type="ECO:0000256" key="1">
    <source>
        <dbReference type="ARBA" id="ARBA00007452"/>
    </source>
</evidence>
<comment type="function">
    <text evidence="7">Involved in DNA repair and RecF pathway recombination.</text>
</comment>
<dbReference type="InterPro" id="IPR003717">
    <property type="entry name" value="RecO"/>
</dbReference>
<dbReference type="InterPro" id="IPR042242">
    <property type="entry name" value="RecO_C"/>
</dbReference>
<dbReference type="InterPro" id="IPR037278">
    <property type="entry name" value="ARFGAP/RecO"/>
</dbReference>
<comment type="similarity">
    <text evidence="1 7">Belongs to the RecO family.</text>
</comment>
<dbReference type="SUPFAM" id="SSF57863">
    <property type="entry name" value="ArfGap/RecO-like zinc finger"/>
    <property type="match status" value="1"/>
</dbReference>
<evidence type="ECO:0000313" key="10">
    <source>
        <dbReference type="Proteomes" id="UP000008514"/>
    </source>
</evidence>
<protein>
    <recommendedName>
        <fullName evidence="2 7">DNA repair protein RecO</fullName>
    </recommendedName>
    <alternativeName>
        <fullName evidence="6 7">Recombination protein O</fullName>
    </alternativeName>
</protein>
<dbReference type="InterPro" id="IPR012340">
    <property type="entry name" value="NA-bd_OB-fold"/>
</dbReference>
<keyword evidence="3 7" id="KW-0227">DNA damage</keyword>
<feature type="domain" description="DNA replication/recombination mediator RecO N-terminal" evidence="8">
    <location>
        <begin position="1"/>
        <end position="78"/>
    </location>
</feature>
<dbReference type="EMBL" id="CP003879">
    <property type="protein sequence ID" value="AFU68776.1"/>
    <property type="molecule type" value="Genomic_DNA"/>
</dbReference>
<dbReference type="SUPFAM" id="SSF50249">
    <property type="entry name" value="Nucleic acid-binding proteins"/>
    <property type="match status" value="1"/>
</dbReference>
<accession>K4II60</accession>
<dbReference type="Gene3D" id="1.20.1440.120">
    <property type="entry name" value="Recombination protein O, C-terminal domain"/>
    <property type="match status" value="1"/>
</dbReference>
<dbReference type="PANTHER" id="PTHR33991">
    <property type="entry name" value="DNA REPAIR PROTEIN RECO"/>
    <property type="match status" value="1"/>
</dbReference>
<gene>
    <name evidence="7" type="primary">recO</name>
    <name evidence="9" type="ordered locus">P700755_001979</name>
</gene>
<sequence>MQLKTKAIVISNVKFGEADLIVKCFTLEKGVVSFMLKGIRKSKKGRMRVSLFQPLTLLEIEATYKENKNLQYLKEVKVDYPLQTLHTDIFKSTVVMFLAEVLKSSIQEEEKNESLFQFLKESLIYLDQVDSIKNFHLHFIVKLTSFLGFSPDQSSEAFPYFDMLNGVFQLKEYNMYSFNNTNSVLLKELMKLENYGEAENLKLNQERRKSFLDFMMLYYELQLQGFRKPKSLEILQQLF</sequence>
<evidence type="ECO:0000259" key="8">
    <source>
        <dbReference type="Pfam" id="PF11967"/>
    </source>
</evidence>
<evidence type="ECO:0000256" key="6">
    <source>
        <dbReference type="ARBA" id="ARBA00033409"/>
    </source>
</evidence>
<dbReference type="Proteomes" id="UP000008514">
    <property type="component" value="Chromosome"/>
</dbReference>
<dbReference type="NCBIfam" id="TIGR00613">
    <property type="entry name" value="reco"/>
    <property type="match status" value="1"/>
</dbReference>
<name>K4II60_PSYTT</name>
<organism evidence="9 10">
    <name type="scientific">Psychroflexus torquis (strain ATCC 700755 / CIP 106069 / ACAM 623)</name>
    <dbReference type="NCBI Taxonomy" id="313595"/>
    <lineage>
        <taxon>Bacteria</taxon>
        <taxon>Pseudomonadati</taxon>
        <taxon>Bacteroidota</taxon>
        <taxon>Flavobacteriia</taxon>
        <taxon>Flavobacteriales</taxon>
        <taxon>Flavobacteriaceae</taxon>
        <taxon>Psychroflexus</taxon>
    </lineage>
</organism>
<evidence type="ECO:0000256" key="3">
    <source>
        <dbReference type="ARBA" id="ARBA00022763"/>
    </source>
</evidence>
<evidence type="ECO:0000256" key="2">
    <source>
        <dbReference type="ARBA" id="ARBA00021310"/>
    </source>
</evidence>
<dbReference type="AlphaFoldDB" id="K4II60"/>